<dbReference type="SUPFAM" id="SSF55785">
    <property type="entry name" value="PYP-like sensor domain (PAS domain)"/>
    <property type="match status" value="1"/>
</dbReference>
<dbReference type="AlphaFoldDB" id="A0A5R9B9H0"/>
<dbReference type="OrthoDB" id="9799345at2"/>
<dbReference type="InterPro" id="IPR009057">
    <property type="entry name" value="Homeodomain-like_sf"/>
</dbReference>
<dbReference type="CDD" id="cd00130">
    <property type="entry name" value="PAS"/>
    <property type="match status" value="1"/>
</dbReference>
<dbReference type="InterPro" id="IPR018062">
    <property type="entry name" value="HTH_AraC-typ_CS"/>
</dbReference>
<dbReference type="InterPro" id="IPR035965">
    <property type="entry name" value="PAS-like_dom_sf"/>
</dbReference>
<dbReference type="InterPro" id="IPR050204">
    <property type="entry name" value="AraC_XylS_family_regulators"/>
</dbReference>
<dbReference type="PROSITE" id="PS01124">
    <property type="entry name" value="HTH_ARAC_FAMILY_2"/>
    <property type="match status" value="1"/>
</dbReference>
<evidence type="ECO:0000259" key="5">
    <source>
        <dbReference type="PROSITE" id="PS50112"/>
    </source>
</evidence>
<dbReference type="RefSeq" id="WP_138254283.1">
    <property type="nucleotide sequence ID" value="NZ_VAVZ01000063.1"/>
</dbReference>
<dbReference type="Pfam" id="PF00989">
    <property type="entry name" value="PAS"/>
    <property type="match status" value="1"/>
</dbReference>
<proteinExistence type="predicted"/>
<dbReference type="NCBIfam" id="TIGR00229">
    <property type="entry name" value="sensory_box"/>
    <property type="match status" value="1"/>
</dbReference>
<dbReference type="EMBL" id="VAVZ01000063">
    <property type="protein sequence ID" value="TLP92590.1"/>
    <property type="molecule type" value="Genomic_DNA"/>
</dbReference>
<keyword evidence="1" id="KW-0805">Transcription regulation</keyword>
<accession>A0A5R9B9H0</accession>
<dbReference type="SMART" id="SM00342">
    <property type="entry name" value="HTH_ARAC"/>
    <property type="match status" value="1"/>
</dbReference>
<evidence type="ECO:0000256" key="3">
    <source>
        <dbReference type="ARBA" id="ARBA00023163"/>
    </source>
</evidence>
<evidence type="ECO:0000256" key="2">
    <source>
        <dbReference type="ARBA" id="ARBA00023125"/>
    </source>
</evidence>
<reference evidence="6 7" key="1">
    <citation type="submission" date="2019-05" db="EMBL/GenBank/DDBJ databases">
        <title>Nesterenkonia sp. GY074 isolated from the Southern Atlantic Ocean.</title>
        <authorList>
            <person name="Zhang G."/>
        </authorList>
    </citation>
    <scope>NUCLEOTIDE SEQUENCE [LARGE SCALE GENOMIC DNA]</scope>
    <source>
        <strain evidence="6 7">GY074</strain>
    </source>
</reference>
<dbReference type="GO" id="GO:0003700">
    <property type="term" value="F:DNA-binding transcription factor activity"/>
    <property type="evidence" value="ECO:0007669"/>
    <property type="project" value="InterPro"/>
</dbReference>
<dbReference type="Pfam" id="PF12833">
    <property type="entry name" value="HTH_18"/>
    <property type="match status" value="1"/>
</dbReference>
<keyword evidence="7" id="KW-1185">Reference proteome</keyword>
<feature type="domain" description="HTH araC/xylS-type" evidence="4">
    <location>
        <begin position="135"/>
        <end position="232"/>
    </location>
</feature>
<dbReference type="PROSITE" id="PS50112">
    <property type="entry name" value="PAS"/>
    <property type="match status" value="1"/>
</dbReference>
<feature type="domain" description="PAS" evidence="5">
    <location>
        <begin position="5"/>
        <end position="45"/>
    </location>
</feature>
<dbReference type="Gene3D" id="3.30.450.20">
    <property type="entry name" value="PAS domain"/>
    <property type="match status" value="1"/>
</dbReference>
<evidence type="ECO:0000259" key="4">
    <source>
        <dbReference type="PROSITE" id="PS01124"/>
    </source>
</evidence>
<dbReference type="Gene3D" id="1.10.10.60">
    <property type="entry name" value="Homeodomain-like"/>
    <property type="match status" value="1"/>
</dbReference>
<name>A0A5R9B9H0_9MICC</name>
<organism evidence="6 7">
    <name type="scientific">Nesterenkonia salmonea</name>
    <dbReference type="NCBI Taxonomy" id="1804987"/>
    <lineage>
        <taxon>Bacteria</taxon>
        <taxon>Bacillati</taxon>
        <taxon>Actinomycetota</taxon>
        <taxon>Actinomycetes</taxon>
        <taxon>Micrococcales</taxon>
        <taxon>Micrococcaceae</taxon>
        <taxon>Nesterenkonia</taxon>
    </lineage>
</organism>
<dbReference type="PROSITE" id="PS00041">
    <property type="entry name" value="HTH_ARAC_FAMILY_1"/>
    <property type="match status" value="1"/>
</dbReference>
<evidence type="ECO:0000256" key="1">
    <source>
        <dbReference type="ARBA" id="ARBA00023015"/>
    </source>
</evidence>
<keyword evidence="3" id="KW-0804">Transcription</keyword>
<dbReference type="PANTHER" id="PTHR46796">
    <property type="entry name" value="HTH-TYPE TRANSCRIPTIONAL ACTIVATOR RHAS-RELATED"/>
    <property type="match status" value="1"/>
</dbReference>
<dbReference type="SUPFAM" id="SSF46689">
    <property type="entry name" value="Homeodomain-like"/>
    <property type="match status" value="1"/>
</dbReference>
<evidence type="ECO:0000313" key="6">
    <source>
        <dbReference type="EMBL" id="TLP92590.1"/>
    </source>
</evidence>
<dbReference type="SMART" id="SM00091">
    <property type="entry name" value="PAS"/>
    <property type="match status" value="1"/>
</dbReference>
<comment type="caution">
    <text evidence="6">The sequence shown here is derived from an EMBL/GenBank/DDBJ whole genome shotgun (WGS) entry which is preliminary data.</text>
</comment>
<dbReference type="Proteomes" id="UP000310458">
    <property type="component" value="Unassembled WGS sequence"/>
</dbReference>
<dbReference type="InterPro" id="IPR000014">
    <property type="entry name" value="PAS"/>
</dbReference>
<dbReference type="InterPro" id="IPR018060">
    <property type="entry name" value="HTH_AraC"/>
</dbReference>
<dbReference type="InterPro" id="IPR013767">
    <property type="entry name" value="PAS_fold"/>
</dbReference>
<sequence length="233" mass="25287">MSPGTAGLLRPVIDASPTPMWVIGPDGAVTLVNEAAASVLGYSSEGQLIGRCSHDALHSRRPDGSPYPIHQCPIITTSGTVHRSHSEDFVDRRGRMVHVRWRLTQLRDSDHRLLTFTPDPKGAPRCPGSASVAFDDLVEYVRQACSDPLLTPERLARQAGVSLRTLQAAFREHQTSPAREIRMARLRKGRSLLQDGAGVTDAAFACGFSDPATFSRAYRRAFGYAPAAAKRAA</sequence>
<evidence type="ECO:0000313" key="7">
    <source>
        <dbReference type="Proteomes" id="UP000310458"/>
    </source>
</evidence>
<protein>
    <submittedName>
        <fullName evidence="6">Helix-turn-helix domain-containing protein</fullName>
    </submittedName>
</protein>
<keyword evidence="2" id="KW-0238">DNA-binding</keyword>
<dbReference type="GO" id="GO:0043565">
    <property type="term" value="F:sequence-specific DNA binding"/>
    <property type="evidence" value="ECO:0007669"/>
    <property type="project" value="InterPro"/>
</dbReference>
<gene>
    <name evidence="6" type="ORF">FEF26_14670</name>
</gene>